<feature type="compositionally biased region" description="Low complexity" evidence="1">
    <location>
        <begin position="167"/>
        <end position="176"/>
    </location>
</feature>
<feature type="compositionally biased region" description="Pro residues" evidence="1">
    <location>
        <begin position="382"/>
        <end position="420"/>
    </location>
</feature>
<sequence>MAGPIVEANAPVLALTRLFTSRIESILPVQPAVAWVGDRAATLTAMADKAGAQHDSVPTLGQRTYTFAGMTPTSAAQLVGRIKTRGDLTLSAEGAAPSPRSAAIAGVLPPISPRPNSEGGRGSGNFGDTPAPAPAEELKPAEQNPPRSVSPPPPRDVPSAPVPPPVTLEAPAAPELPESPETEPEPGVDPPRADSGARPVIPDYLEAPTPGIQLARDPDTIPGPVIVIPQVPPPLPPSLEEIIKDALDGIGKMLEEIGKLPKKLLLRAVIELLRLLEMLRELFGPAEPNDNSIAPPNPMRQPPPLTIPTPPRTATPAPPTPTPTPTPTRPLEIEPTLPSKPPAQPEPSPAPTPLPEPTPPPQIEPTLPPEPIHPPDVEPEPQVAPGPLPDTLPALPPEVQPNLPPEVVPARPPEISPPDPDVSAEPDPQPHPDVAAPPDGPSLPAEPDAPYVFPPRAEQSEPPAAEGNDAESPSEPAGGLDAMPTVRELLDTNEDELLEILRRGMQGEYGRPDKETGKRLRLQIDYVEVVTDEQTGKPMIIVYATVRDRNGTEVGQVTRVFTEDKWGDLVVTNSWFHLDENMRGGGFSTDLSPKLEAYYRRSGVTEIIVEASMKDGGWAWAKAGFDWDNTGPDKEQQNRASMLNQIRAVRDDPDLSASDQALLDELAASFTGPSDGWPSPMSVKDMQSENSALSERILRGSHWYGVKWL</sequence>
<protein>
    <submittedName>
        <fullName evidence="2">Uncharacterized protein</fullName>
    </submittedName>
</protein>
<feature type="region of interest" description="Disordered" evidence="1">
    <location>
        <begin position="287"/>
        <end position="481"/>
    </location>
</feature>
<dbReference type="Proteomes" id="UP000321424">
    <property type="component" value="Unassembled WGS sequence"/>
</dbReference>
<evidence type="ECO:0000256" key="1">
    <source>
        <dbReference type="SAM" id="MobiDB-lite"/>
    </source>
</evidence>
<comment type="caution">
    <text evidence="2">The sequence shown here is derived from an EMBL/GenBank/DDBJ whole genome shotgun (WGS) entry which is preliminary data.</text>
</comment>
<proteinExistence type="predicted"/>
<keyword evidence="3" id="KW-1185">Reference proteome</keyword>
<reference evidence="2 3" key="1">
    <citation type="submission" date="2019-07" db="EMBL/GenBank/DDBJ databases">
        <title>Whole genome shotgun sequence of Nocardia ninae NBRC 108245.</title>
        <authorList>
            <person name="Hosoyama A."/>
            <person name="Uohara A."/>
            <person name="Ohji S."/>
            <person name="Ichikawa N."/>
        </authorList>
    </citation>
    <scope>NUCLEOTIDE SEQUENCE [LARGE SCALE GENOMIC DNA]</scope>
    <source>
        <strain evidence="2 3">NBRC 108245</strain>
    </source>
</reference>
<dbReference type="AlphaFoldDB" id="A0A511MFQ0"/>
<evidence type="ECO:0000313" key="2">
    <source>
        <dbReference type="EMBL" id="GEM39523.1"/>
    </source>
</evidence>
<evidence type="ECO:0000313" key="3">
    <source>
        <dbReference type="Proteomes" id="UP000321424"/>
    </source>
</evidence>
<accession>A0A511MFQ0</accession>
<feature type="region of interest" description="Disordered" evidence="1">
    <location>
        <begin position="91"/>
        <end position="202"/>
    </location>
</feature>
<feature type="compositionally biased region" description="Pro residues" evidence="1">
    <location>
        <begin position="295"/>
        <end position="328"/>
    </location>
</feature>
<dbReference type="EMBL" id="BJXA01000025">
    <property type="protein sequence ID" value="GEM39523.1"/>
    <property type="molecule type" value="Genomic_DNA"/>
</dbReference>
<organism evidence="2 3">
    <name type="scientific">Nocardia ninae NBRC 108245</name>
    <dbReference type="NCBI Taxonomy" id="1210091"/>
    <lineage>
        <taxon>Bacteria</taxon>
        <taxon>Bacillati</taxon>
        <taxon>Actinomycetota</taxon>
        <taxon>Actinomycetes</taxon>
        <taxon>Mycobacteriales</taxon>
        <taxon>Nocardiaceae</taxon>
        <taxon>Nocardia</taxon>
    </lineage>
</organism>
<feature type="compositionally biased region" description="Pro residues" evidence="1">
    <location>
        <begin position="148"/>
        <end position="166"/>
    </location>
</feature>
<gene>
    <name evidence="2" type="ORF">NN4_40420</name>
</gene>
<feature type="compositionally biased region" description="Pro residues" evidence="1">
    <location>
        <begin position="338"/>
        <end position="374"/>
    </location>
</feature>
<name>A0A511MFQ0_9NOCA</name>